<dbReference type="GO" id="GO:0006260">
    <property type="term" value="P:DNA replication"/>
    <property type="evidence" value="ECO:0007669"/>
    <property type="project" value="InterPro"/>
</dbReference>
<dbReference type="Gene3D" id="3.40.50.10110">
    <property type="entry name" value="DNA polymerase III subunit chi"/>
    <property type="match status" value="1"/>
</dbReference>
<dbReference type="OrthoDB" id="5297568at2"/>
<evidence type="ECO:0000313" key="2">
    <source>
        <dbReference type="Proteomes" id="UP000247811"/>
    </source>
</evidence>
<dbReference type="InterPro" id="IPR007459">
    <property type="entry name" value="DNA_pol3_chi"/>
</dbReference>
<accession>A0A318GYC9</accession>
<dbReference type="GO" id="GO:0003887">
    <property type="term" value="F:DNA-directed DNA polymerase activity"/>
    <property type="evidence" value="ECO:0007669"/>
    <property type="project" value="InterPro"/>
</dbReference>
<dbReference type="Proteomes" id="UP000247811">
    <property type="component" value="Unassembled WGS sequence"/>
</dbReference>
<gene>
    <name evidence="1" type="ORF">C7444_11263</name>
</gene>
<dbReference type="Pfam" id="PF04364">
    <property type="entry name" value="DNA_pol3_chi"/>
    <property type="match status" value="1"/>
</dbReference>
<dbReference type="InterPro" id="IPR036768">
    <property type="entry name" value="PolIII_chi_sf"/>
</dbReference>
<evidence type="ECO:0000313" key="1">
    <source>
        <dbReference type="EMBL" id="PXW94748.1"/>
    </source>
</evidence>
<dbReference type="GO" id="GO:0003677">
    <property type="term" value="F:DNA binding"/>
    <property type="evidence" value="ECO:0007669"/>
    <property type="project" value="InterPro"/>
</dbReference>
<reference evidence="1 2" key="1">
    <citation type="submission" date="2018-05" db="EMBL/GenBank/DDBJ databases">
        <title>Genomic Encyclopedia of Type Strains, Phase IV (KMG-IV): sequencing the most valuable type-strain genomes for metagenomic binning, comparative biology and taxonomic classification.</title>
        <authorList>
            <person name="Goeker M."/>
        </authorList>
    </citation>
    <scope>NUCLEOTIDE SEQUENCE [LARGE SCALE GENOMIC DNA]</scope>
    <source>
        <strain evidence="1 2">DSM 566</strain>
    </source>
</reference>
<sequence>MTRVSFHFNVADRRDYACRLLRKATRAGSRLVVTGPAPLLSDLDKALWTFDPLEFLPHWRGDSLQRLPAVLRSTPVLLLERPEPAEGYDVLLNLGPTVPPACEAFDRLIEVVSRQESDRLQARERWRHYAQAGLPIERHEVNA</sequence>
<proteinExistence type="predicted"/>
<dbReference type="SUPFAM" id="SSF102400">
    <property type="entry name" value="DNA polymerase III chi subunit"/>
    <property type="match status" value="1"/>
</dbReference>
<name>A0A318GYC9_9BURK</name>
<dbReference type="RefSeq" id="WP_110401352.1">
    <property type="nucleotide sequence ID" value="NZ_QJJS01000012.1"/>
</dbReference>
<dbReference type="PANTHER" id="PTHR38767:SF1">
    <property type="entry name" value="DNA POLYMERASE III SUBUNIT CHI"/>
    <property type="match status" value="1"/>
</dbReference>
<dbReference type="AlphaFoldDB" id="A0A318GYC9"/>
<comment type="caution">
    <text evidence="1">The sequence shown here is derived from an EMBL/GenBank/DDBJ whole genome shotgun (WGS) entry which is preliminary data.</text>
</comment>
<dbReference type="EMBL" id="QJJS01000012">
    <property type="protein sequence ID" value="PXW94748.1"/>
    <property type="molecule type" value="Genomic_DNA"/>
</dbReference>
<organism evidence="1 2">
    <name type="scientific">Sphaerotilus hippei</name>
    <dbReference type="NCBI Taxonomy" id="744406"/>
    <lineage>
        <taxon>Bacteria</taxon>
        <taxon>Pseudomonadati</taxon>
        <taxon>Pseudomonadota</taxon>
        <taxon>Betaproteobacteria</taxon>
        <taxon>Burkholderiales</taxon>
        <taxon>Sphaerotilaceae</taxon>
        <taxon>Sphaerotilus</taxon>
    </lineage>
</organism>
<dbReference type="GO" id="GO:0032298">
    <property type="term" value="P:positive regulation of DNA-templated DNA replication initiation"/>
    <property type="evidence" value="ECO:0007669"/>
    <property type="project" value="TreeGrafter"/>
</dbReference>
<dbReference type="PANTHER" id="PTHR38767">
    <property type="entry name" value="DNA POLYMERASE III SUBUNIT CHI"/>
    <property type="match status" value="1"/>
</dbReference>
<protein>
    <submittedName>
        <fullName evidence="1">DNA polymerase III chi subunit</fullName>
    </submittedName>
</protein>
<keyword evidence="2" id="KW-1185">Reference proteome</keyword>